<keyword evidence="2" id="KW-0732">Signal</keyword>
<keyword evidence="5" id="KW-1185">Reference proteome</keyword>
<evidence type="ECO:0000313" key="5">
    <source>
        <dbReference type="Proteomes" id="UP001163266"/>
    </source>
</evidence>
<gene>
    <name evidence="4" type="ORF">OMP39_15135</name>
</gene>
<evidence type="ECO:0000313" key="4">
    <source>
        <dbReference type="EMBL" id="UZD54976.1"/>
    </source>
</evidence>
<dbReference type="Gene3D" id="2.40.128.20">
    <property type="match status" value="1"/>
</dbReference>
<dbReference type="PANTHER" id="PTHR10612">
    <property type="entry name" value="APOLIPOPROTEIN D"/>
    <property type="match status" value="1"/>
</dbReference>
<comment type="similarity">
    <text evidence="1 2">Belongs to the calycin superfamily. Lipocalin family.</text>
</comment>
<evidence type="ECO:0000259" key="3">
    <source>
        <dbReference type="Pfam" id="PF08212"/>
    </source>
</evidence>
<dbReference type="CDD" id="cd19438">
    <property type="entry name" value="lipocalin_Blc-like"/>
    <property type="match status" value="1"/>
</dbReference>
<protein>
    <recommendedName>
        <fullName evidence="2">Outer membrane lipoprotein Blc</fullName>
    </recommendedName>
</protein>
<dbReference type="SUPFAM" id="SSF50814">
    <property type="entry name" value="Lipocalins"/>
    <property type="match status" value="1"/>
</dbReference>
<comment type="subcellular location">
    <subcellularLocation>
        <location evidence="2">Cell outer membrane</location>
    </subcellularLocation>
</comment>
<comment type="function">
    <text evidence="2">Involved in the storage or transport of lipids necessary for membrane maintenance under stressful conditions. Displays a binding preference for lysophospholipids.</text>
</comment>
<dbReference type="InterPro" id="IPR012674">
    <property type="entry name" value="Calycin"/>
</dbReference>
<dbReference type="PROSITE" id="PS00213">
    <property type="entry name" value="LIPOCALIN"/>
    <property type="match status" value="1"/>
</dbReference>
<dbReference type="Pfam" id="PF08212">
    <property type="entry name" value="Lipocalin_2"/>
    <property type="match status" value="1"/>
</dbReference>
<feature type="chain" id="PRO_5045015400" description="Outer membrane lipoprotein Blc" evidence="2">
    <location>
        <begin position="45"/>
        <end position="219"/>
    </location>
</feature>
<keyword evidence="2" id="KW-0472">Membrane</keyword>
<sequence length="219" mass="24225">MTPAPTSPLPALSIVRNGPARRARRARVALAAAALALSPGLALTADAPPLQPVPRVDLQRYAGLWYQVALYPNDFQSHCVSDTTATYTPRPDGTIEVLNQCRRSNGEPDRAEGVARHASKAPGGVEGSVLEVRFAPAWLAWLPWVWGDYWVIQLADDYRYAVVSEPSRKYLWVLSRSPALSPDDDATIRTRLREQGFDLSRLQVHPQERPLNQRPTASP</sequence>
<keyword evidence="2" id="KW-0446">Lipid-binding</keyword>
<keyword evidence="2" id="KW-0998">Cell outer membrane</keyword>
<reference evidence="4" key="1">
    <citation type="submission" date="2022-10" db="EMBL/GenBank/DDBJ databases">
        <title>Complete genome sequence of Schlegelella aquatica LMG 23380.</title>
        <authorList>
            <person name="Musilova J."/>
            <person name="Kourilova X."/>
            <person name="Bezdicek M."/>
            <person name="Hermankova K."/>
            <person name="Obruca S."/>
            <person name="Sedlar K."/>
        </authorList>
    </citation>
    <scope>NUCLEOTIDE SEQUENCE</scope>
    <source>
        <strain evidence="4">LMG 23380</strain>
    </source>
</reference>
<dbReference type="RefSeq" id="WP_264892677.1">
    <property type="nucleotide sequence ID" value="NZ_CP110257.1"/>
</dbReference>
<feature type="domain" description="Lipocalin/cytosolic fatty-acid binding" evidence="3">
    <location>
        <begin position="56"/>
        <end position="207"/>
    </location>
</feature>
<dbReference type="Proteomes" id="UP001163266">
    <property type="component" value="Chromosome"/>
</dbReference>
<comment type="subunit">
    <text evidence="2">Homodimer.</text>
</comment>
<dbReference type="InterPro" id="IPR000566">
    <property type="entry name" value="Lipocln_cytosolic_FA-bd_dom"/>
</dbReference>
<dbReference type="InterPro" id="IPR047202">
    <property type="entry name" value="Lipocalin_Blc-like_dom"/>
</dbReference>
<evidence type="ECO:0000256" key="2">
    <source>
        <dbReference type="PIRNR" id="PIRNR036893"/>
    </source>
</evidence>
<dbReference type="PIRSF" id="PIRSF036893">
    <property type="entry name" value="Lipocalin_ApoD"/>
    <property type="match status" value="1"/>
</dbReference>
<accession>A0ABY6MSI8</accession>
<organism evidence="4 5">
    <name type="scientific">Caldimonas aquatica</name>
    <dbReference type="NCBI Taxonomy" id="376175"/>
    <lineage>
        <taxon>Bacteria</taxon>
        <taxon>Pseudomonadati</taxon>
        <taxon>Pseudomonadota</taxon>
        <taxon>Betaproteobacteria</taxon>
        <taxon>Burkholderiales</taxon>
        <taxon>Sphaerotilaceae</taxon>
        <taxon>Caldimonas</taxon>
    </lineage>
</organism>
<dbReference type="EMBL" id="CP110257">
    <property type="protein sequence ID" value="UZD54976.1"/>
    <property type="molecule type" value="Genomic_DNA"/>
</dbReference>
<evidence type="ECO:0000256" key="1">
    <source>
        <dbReference type="ARBA" id="ARBA00006889"/>
    </source>
</evidence>
<proteinExistence type="inferred from homology"/>
<dbReference type="InterPro" id="IPR022271">
    <property type="entry name" value="Lipocalin_ApoD"/>
</dbReference>
<name>A0ABY6MSI8_9BURK</name>
<feature type="signal peptide" evidence="2">
    <location>
        <begin position="1"/>
        <end position="44"/>
    </location>
</feature>
<keyword evidence="2" id="KW-0449">Lipoprotein</keyword>
<dbReference type="PANTHER" id="PTHR10612:SF34">
    <property type="entry name" value="APOLIPOPROTEIN D"/>
    <property type="match status" value="1"/>
</dbReference>
<dbReference type="InterPro" id="IPR022272">
    <property type="entry name" value="Lipocalin_CS"/>
</dbReference>